<name>A0A0E2E7U4_TREDN</name>
<dbReference type="PANTHER" id="PTHR37306">
    <property type="entry name" value="COLICIN V PRODUCTION PROTEIN"/>
    <property type="match status" value="1"/>
</dbReference>
<reference evidence="6" key="1">
    <citation type="submission" date="2012-01" db="EMBL/GenBank/DDBJ databases">
        <title>The Genome Sequence of Treponema denticola H-22.</title>
        <authorList>
            <consortium name="The Broad Institute Genome Sequencing Platform"/>
            <person name="Earl A."/>
            <person name="Ward D."/>
            <person name="Feldgarden M."/>
            <person name="Gevers D."/>
            <person name="Blanton J.M."/>
            <person name="Fenno C.J."/>
            <person name="Baranova O.V."/>
            <person name="Mathney J."/>
            <person name="Dewhirst F.E."/>
            <person name="Izard J."/>
            <person name="Young S.K."/>
            <person name="Zeng Q."/>
            <person name="Gargeya S."/>
            <person name="Fitzgerald M."/>
            <person name="Haas B."/>
            <person name="Abouelleil A."/>
            <person name="Alvarado L."/>
            <person name="Arachchi H.M."/>
            <person name="Berlin A."/>
            <person name="Chapman S.B."/>
            <person name="Gearin G."/>
            <person name="Goldberg J."/>
            <person name="Griggs A."/>
            <person name="Gujja S."/>
            <person name="Hansen M."/>
            <person name="Heiman D."/>
            <person name="Howarth C."/>
            <person name="Larimer J."/>
            <person name="Lui A."/>
            <person name="MacDonald P.J.P."/>
            <person name="McCowen C."/>
            <person name="Montmayeur A."/>
            <person name="Murphy C."/>
            <person name="Neiman D."/>
            <person name="Pearson M."/>
            <person name="Priest M."/>
            <person name="Roberts A."/>
            <person name="Saif S."/>
            <person name="Shea T."/>
            <person name="Sisk P."/>
            <person name="Stolte C."/>
            <person name="Sykes S."/>
            <person name="Wortman J."/>
            <person name="Nusbaum C."/>
            <person name="Birren B."/>
        </authorList>
    </citation>
    <scope>NUCLEOTIDE SEQUENCE [LARGE SCALE GENOMIC DNA]</scope>
    <source>
        <strain evidence="6">H-22</strain>
    </source>
</reference>
<dbReference type="RefSeq" id="WP_002683442.1">
    <property type="nucleotide sequence ID" value="NZ_CM001795.1"/>
</dbReference>
<feature type="transmembrane region" description="Helical" evidence="5">
    <location>
        <begin position="102"/>
        <end position="123"/>
    </location>
</feature>
<dbReference type="GO" id="GO:0016020">
    <property type="term" value="C:membrane"/>
    <property type="evidence" value="ECO:0007669"/>
    <property type="project" value="UniProtKB-SubCell"/>
</dbReference>
<dbReference type="EMBL" id="AGDV01000006">
    <property type="protein sequence ID" value="EMB34927.1"/>
    <property type="molecule type" value="Genomic_DNA"/>
</dbReference>
<dbReference type="AlphaFoldDB" id="A0A0E2E7U4"/>
<proteinExistence type="predicted"/>
<evidence type="ECO:0000256" key="3">
    <source>
        <dbReference type="ARBA" id="ARBA00022989"/>
    </source>
</evidence>
<feature type="transmembrane region" description="Helical" evidence="5">
    <location>
        <begin position="7"/>
        <end position="27"/>
    </location>
</feature>
<organism evidence="6">
    <name type="scientific">Treponema denticola H-22</name>
    <dbReference type="NCBI Taxonomy" id="999432"/>
    <lineage>
        <taxon>Bacteria</taxon>
        <taxon>Pseudomonadati</taxon>
        <taxon>Spirochaetota</taxon>
        <taxon>Spirochaetia</taxon>
        <taxon>Spirochaetales</taxon>
        <taxon>Treponemataceae</taxon>
        <taxon>Treponema</taxon>
    </lineage>
</organism>
<comment type="subcellular location">
    <subcellularLocation>
        <location evidence="1">Membrane</location>
        <topology evidence="1">Multi-pass membrane protein</topology>
    </subcellularLocation>
</comment>
<dbReference type="Pfam" id="PF02674">
    <property type="entry name" value="Colicin_V"/>
    <property type="match status" value="1"/>
</dbReference>
<dbReference type="GO" id="GO:0009403">
    <property type="term" value="P:toxin biosynthetic process"/>
    <property type="evidence" value="ECO:0007669"/>
    <property type="project" value="InterPro"/>
</dbReference>
<evidence type="ECO:0000256" key="1">
    <source>
        <dbReference type="ARBA" id="ARBA00004141"/>
    </source>
</evidence>
<keyword evidence="4 5" id="KW-0472">Membrane</keyword>
<evidence type="ECO:0000256" key="2">
    <source>
        <dbReference type="ARBA" id="ARBA00022692"/>
    </source>
</evidence>
<feature type="transmembrane region" description="Helical" evidence="5">
    <location>
        <begin position="62"/>
        <end position="82"/>
    </location>
</feature>
<evidence type="ECO:0000256" key="5">
    <source>
        <dbReference type="SAM" id="Phobius"/>
    </source>
</evidence>
<evidence type="ECO:0000256" key="4">
    <source>
        <dbReference type="ARBA" id="ARBA00023136"/>
    </source>
</evidence>
<dbReference type="InterPro" id="IPR003825">
    <property type="entry name" value="Colicin-V_CvpA"/>
</dbReference>
<gene>
    <name evidence="6" type="ORF">HMPREF9726_00693</name>
</gene>
<dbReference type="PATRIC" id="fig|999432.5.peg.721"/>
<feature type="transmembrane region" description="Helical" evidence="5">
    <location>
        <begin position="33"/>
        <end position="50"/>
    </location>
</feature>
<accession>A0A0E2E7U4</accession>
<dbReference type="HOGENOM" id="CLU_129914_0_0_12"/>
<keyword evidence="2 5" id="KW-0812">Transmembrane</keyword>
<evidence type="ECO:0000313" key="6">
    <source>
        <dbReference type="EMBL" id="EMB34927.1"/>
    </source>
</evidence>
<protein>
    <recommendedName>
        <fullName evidence="7">CvpA family protein</fullName>
    </recommendedName>
</protein>
<dbReference type="PANTHER" id="PTHR37306:SF1">
    <property type="entry name" value="COLICIN V PRODUCTION PROTEIN"/>
    <property type="match status" value="1"/>
</dbReference>
<comment type="caution">
    <text evidence="6">The sequence shown here is derived from an EMBL/GenBank/DDBJ whole genome shotgun (WGS) entry which is preliminary data.</text>
</comment>
<keyword evidence="3 5" id="KW-1133">Transmembrane helix</keyword>
<dbReference type="Proteomes" id="UP000011705">
    <property type="component" value="Chromosome"/>
</dbReference>
<evidence type="ECO:0008006" key="7">
    <source>
        <dbReference type="Google" id="ProtNLM"/>
    </source>
</evidence>
<sequence>MRIGSADIVFLIILSFFVIKVTVTGFIDEFFSKAAVIVGGLIAFLFYKLLTPVITELLGEKALSAVIAFLILFLSVYLIIKLVQVFLGSLFSSESLKNLDRSLGFCLGLVEGLIVIGVILMLINIQTFVSFDKILSESIFAKILSPFILDITKQF</sequence>